<feature type="transmembrane region" description="Helical" evidence="1">
    <location>
        <begin position="80"/>
        <end position="98"/>
    </location>
</feature>
<comment type="caution">
    <text evidence="2">The sequence shown here is derived from an EMBL/GenBank/DDBJ whole genome shotgun (WGS) entry which is preliminary data.</text>
</comment>
<gene>
    <name evidence="2" type="ORF">EOE48_07420</name>
</gene>
<evidence type="ECO:0008006" key="4">
    <source>
        <dbReference type="Google" id="ProtNLM"/>
    </source>
</evidence>
<keyword evidence="1" id="KW-0472">Membrane</keyword>
<keyword evidence="1" id="KW-0812">Transmembrane</keyword>
<sequence length="106" mass="11719">MPNEIRLDEALGDAVIRIEPRENSDDRAERLRRERAESRFELAKRYVSLGMFCTGIIAITTVSVYVAAFDPSASPDTKRWAQLTVSSIITGGLSFILGQATASKSR</sequence>
<name>A0A3S2VCI8_9HYPH</name>
<keyword evidence="3" id="KW-1185">Reference proteome</keyword>
<accession>A0A3S2VCI8</accession>
<dbReference type="EMBL" id="SACP01000005">
    <property type="protein sequence ID" value="RVU19770.1"/>
    <property type="molecule type" value="Genomic_DNA"/>
</dbReference>
<feature type="transmembrane region" description="Helical" evidence="1">
    <location>
        <begin position="46"/>
        <end position="68"/>
    </location>
</feature>
<dbReference type="RefSeq" id="WP_127728154.1">
    <property type="nucleotide sequence ID" value="NZ_SACP01000005.1"/>
</dbReference>
<protein>
    <recommendedName>
        <fullName evidence="4">SMODS and SLOG-associating 2TM effector domain-containing protein</fullName>
    </recommendedName>
</protein>
<evidence type="ECO:0000313" key="3">
    <source>
        <dbReference type="Proteomes" id="UP000286997"/>
    </source>
</evidence>
<organism evidence="2 3">
    <name type="scientific">Methylobacterium oryzihabitans</name>
    <dbReference type="NCBI Taxonomy" id="2499852"/>
    <lineage>
        <taxon>Bacteria</taxon>
        <taxon>Pseudomonadati</taxon>
        <taxon>Pseudomonadota</taxon>
        <taxon>Alphaproteobacteria</taxon>
        <taxon>Hyphomicrobiales</taxon>
        <taxon>Methylobacteriaceae</taxon>
        <taxon>Methylobacterium</taxon>
    </lineage>
</organism>
<proteinExistence type="predicted"/>
<evidence type="ECO:0000256" key="1">
    <source>
        <dbReference type="SAM" id="Phobius"/>
    </source>
</evidence>
<dbReference type="Proteomes" id="UP000286997">
    <property type="component" value="Unassembled WGS sequence"/>
</dbReference>
<evidence type="ECO:0000313" key="2">
    <source>
        <dbReference type="EMBL" id="RVU19770.1"/>
    </source>
</evidence>
<reference evidence="2 3" key="1">
    <citation type="submission" date="2019-01" db="EMBL/GenBank/DDBJ databases">
        <authorList>
            <person name="Chen W.-M."/>
        </authorList>
    </citation>
    <scope>NUCLEOTIDE SEQUENCE [LARGE SCALE GENOMIC DNA]</scope>
    <source>
        <strain evidence="2 3">TER-1</strain>
    </source>
</reference>
<dbReference type="AlphaFoldDB" id="A0A3S2VCI8"/>
<keyword evidence="1" id="KW-1133">Transmembrane helix</keyword>